<dbReference type="AlphaFoldDB" id="A0A5K8A0K7"/>
<dbReference type="KEGG" id="dov:DSCO28_65340"/>
<sequence>MKLILVLASGTGNDQVNAGRITTYLVAKQCKIADNGLMEERKIFFIANVETVNISFFYGKI</sequence>
<dbReference type="Proteomes" id="UP000425960">
    <property type="component" value="Chromosome"/>
</dbReference>
<protein>
    <submittedName>
        <fullName evidence="1">Uncharacterized protein</fullName>
    </submittedName>
</protein>
<proteinExistence type="predicted"/>
<reference evidence="1 2" key="1">
    <citation type="submission" date="2019-11" db="EMBL/GenBank/DDBJ databases">
        <title>Comparative genomics of hydrocarbon-degrading Desulfosarcina strains.</title>
        <authorList>
            <person name="Watanabe M."/>
            <person name="Kojima H."/>
            <person name="Fukui M."/>
        </authorList>
    </citation>
    <scope>NUCLEOTIDE SEQUENCE [LARGE SCALE GENOMIC DNA]</scope>
    <source>
        <strain evidence="1 2">28bB2T</strain>
    </source>
</reference>
<evidence type="ECO:0000313" key="1">
    <source>
        <dbReference type="EMBL" id="BBO85968.1"/>
    </source>
</evidence>
<dbReference type="EMBL" id="AP021876">
    <property type="protein sequence ID" value="BBO85968.1"/>
    <property type="molecule type" value="Genomic_DNA"/>
</dbReference>
<evidence type="ECO:0000313" key="2">
    <source>
        <dbReference type="Proteomes" id="UP000425960"/>
    </source>
</evidence>
<gene>
    <name evidence="1" type="ORF">DSCO28_65340</name>
</gene>
<organism evidence="1 2">
    <name type="scientific">Desulfosarcina ovata subsp. sediminis</name>
    <dbReference type="NCBI Taxonomy" id="885957"/>
    <lineage>
        <taxon>Bacteria</taxon>
        <taxon>Pseudomonadati</taxon>
        <taxon>Thermodesulfobacteriota</taxon>
        <taxon>Desulfobacteria</taxon>
        <taxon>Desulfobacterales</taxon>
        <taxon>Desulfosarcinaceae</taxon>
        <taxon>Desulfosarcina</taxon>
    </lineage>
</organism>
<accession>A0A5K8A0K7</accession>
<name>A0A5K8A0K7_9BACT</name>